<accession>A0AAD7HVG5</accession>
<dbReference type="InterPro" id="IPR001138">
    <property type="entry name" value="Zn2Cys6_DnaBD"/>
</dbReference>
<dbReference type="GO" id="GO:0005634">
    <property type="term" value="C:nucleus"/>
    <property type="evidence" value="ECO:0007669"/>
    <property type="project" value="UniProtKB-SubCell"/>
</dbReference>
<dbReference type="CDD" id="cd12148">
    <property type="entry name" value="fungal_TF_MHR"/>
    <property type="match status" value="1"/>
</dbReference>
<dbReference type="PROSITE" id="PS00463">
    <property type="entry name" value="ZN2_CY6_FUNGAL_1"/>
    <property type="match status" value="1"/>
</dbReference>
<dbReference type="SUPFAM" id="SSF57701">
    <property type="entry name" value="Zn2/Cys6 DNA-binding domain"/>
    <property type="match status" value="1"/>
</dbReference>
<dbReference type="GO" id="GO:0003677">
    <property type="term" value="F:DNA binding"/>
    <property type="evidence" value="ECO:0007669"/>
    <property type="project" value="InterPro"/>
</dbReference>
<evidence type="ECO:0000259" key="6">
    <source>
        <dbReference type="PROSITE" id="PS50048"/>
    </source>
</evidence>
<comment type="caution">
    <text evidence="7">The sequence shown here is derived from an EMBL/GenBank/DDBJ whole genome shotgun (WGS) entry which is preliminary data.</text>
</comment>
<dbReference type="PROSITE" id="PS50048">
    <property type="entry name" value="ZN2_CY6_FUNGAL_2"/>
    <property type="match status" value="1"/>
</dbReference>
<reference evidence="7" key="1">
    <citation type="submission" date="2023-03" db="EMBL/GenBank/DDBJ databases">
        <title>Massive genome expansion in bonnet fungi (Mycena s.s.) driven by repeated elements and novel gene families across ecological guilds.</title>
        <authorList>
            <consortium name="Lawrence Berkeley National Laboratory"/>
            <person name="Harder C.B."/>
            <person name="Miyauchi S."/>
            <person name="Viragh M."/>
            <person name="Kuo A."/>
            <person name="Thoen E."/>
            <person name="Andreopoulos B."/>
            <person name="Lu D."/>
            <person name="Skrede I."/>
            <person name="Drula E."/>
            <person name="Henrissat B."/>
            <person name="Morin E."/>
            <person name="Kohler A."/>
            <person name="Barry K."/>
            <person name="LaButti K."/>
            <person name="Morin E."/>
            <person name="Salamov A."/>
            <person name="Lipzen A."/>
            <person name="Mereny Z."/>
            <person name="Hegedus B."/>
            <person name="Baldrian P."/>
            <person name="Stursova M."/>
            <person name="Weitz H."/>
            <person name="Taylor A."/>
            <person name="Grigoriev I.V."/>
            <person name="Nagy L.G."/>
            <person name="Martin F."/>
            <person name="Kauserud H."/>
        </authorList>
    </citation>
    <scope>NUCLEOTIDE SEQUENCE</scope>
    <source>
        <strain evidence="7">CBHHK188m</strain>
    </source>
</reference>
<comment type="subcellular location">
    <subcellularLocation>
        <location evidence="1">Nucleus</location>
    </subcellularLocation>
</comment>
<keyword evidence="8" id="KW-1185">Reference proteome</keyword>
<keyword evidence="5" id="KW-0539">Nucleus</keyword>
<dbReference type="InterPro" id="IPR007219">
    <property type="entry name" value="XnlR_reg_dom"/>
</dbReference>
<dbReference type="CDD" id="cd00067">
    <property type="entry name" value="GAL4"/>
    <property type="match status" value="1"/>
</dbReference>
<dbReference type="EMBL" id="JARJLG010000200">
    <property type="protein sequence ID" value="KAJ7729093.1"/>
    <property type="molecule type" value="Genomic_DNA"/>
</dbReference>
<sequence length="537" mass="59533">MDGPSQSAENHEYHLQRGQACSYCRRRKMRCDGRRPICGQCSRGSRPDDCEYTGTTGRSRADILEEDISRIQNRIYELEHPEAASDQSVFLHHPYQQPQRLAQLPSLSSRILNSSPNLGRLPVQSPIDTWWDPPEPPVDMIKVLLDTFLPYASDWGFFLDTADFRRDALLPTAMGHPSRPSPPLLTAVYLIGITLSDSATMKTHQKTFLSRTLSALPVSLSGNHPQKATHALQTEILLSNYFYAAGRLLEGRYHTTAAASLAVSSAKMRPESQASFQSPEESVEEGEIDRRWTTIILDKSWAVALGNQPNLPDSSESFNKAWQEYGTPGSNTSHLLENTVASAKMLKLLAQATILWERANNLMVSWNANMSRQESAKFSGDFDVLDTRINDFRTRIACIGPSLHASADHQLLVGNSIAHAAVIQLHSTFAQTNPESKQKCIAAAKCILCLIARANLRNLAFINPIISSIWVTACEVVVAEIAASKGARPAWALDAPTADETALVGFFDRAVQGMHRFKPWPLLKYHLAKIEQAYSAV</sequence>
<dbReference type="GO" id="GO:0000981">
    <property type="term" value="F:DNA-binding transcription factor activity, RNA polymerase II-specific"/>
    <property type="evidence" value="ECO:0007669"/>
    <property type="project" value="InterPro"/>
</dbReference>
<dbReference type="PANTHER" id="PTHR47338:SF29">
    <property type="entry name" value="ZN(2)-C6 FUNGAL-TYPE DOMAIN-CONTAINING PROTEIN"/>
    <property type="match status" value="1"/>
</dbReference>
<dbReference type="GO" id="GO:0006351">
    <property type="term" value="P:DNA-templated transcription"/>
    <property type="evidence" value="ECO:0007669"/>
    <property type="project" value="InterPro"/>
</dbReference>
<evidence type="ECO:0000256" key="4">
    <source>
        <dbReference type="ARBA" id="ARBA00023163"/>
    </source>
</evidence>
<dbReference type="InterPro" id="IPR036864">
    <property type="entry name" value="Zn2-C6_fun-type_DNA-bd_sf"/>
</dbReference>
<evidence type="ECO:0000256" key="5">
    <source>
        <dbReference type="ARBA" id="ARBA00023242"/>
    </source>
</evidence>
<keyword evidence="2" id="KW-0479">Metal-binding</keyword>
<name>A0AAD7HVG5_9AGAR</name>
<dbReference type="Pfam" id="PF04082">
    <property type="entry name" value="Fungal_trans"/>
    <property type="match status" value="1"/>
</dbReference>
<evidence type="ECO:0000313" key="8">
    <source>
        <dbReference type="Proteomes" id="UP001215280"/>
    </source>
</evidence>
<keyword evidence="3" id="KW-0805">Transcription regulation</keyword>
<organism evidence="7 8">
    <name type="scientific">Mycena maculata</name>
    <dbReference type="NCBI Taxonomy" id="230809"/>
    <lineage>
        <taxon>Eukaryota</taxon>
        <taxon>Fungi</taxon>
        <taxon>Dikarya</taxon>
        <taxon>Basidiomycota</taxon>
        <taxon>Agaricomycotina</taxon>
        <taxon>Agaricomycetes</taxon>
        <taxon>Agaricomycetidae</taxon>
        <taxon>Agaricales</taxon>
        <taxon>Marasmiineae</taxon>
        <taxon>Mycenaceae</taxon>
        <taxon>Mycena</taxon>
    </lineage>
</organism>
<protein>
    <recommendedName>
        <fullName evidence="6">Zn(2)-C6 fungal-type domain-containing protein</fullName>
    </recommendedName>
</protein>
<dbReference type="PANTHER" id="PTHR47338">
    <property type="entry name" value="ZN(II)2CYS6 TRANSCRIPTION FACTOR (EUROFUNG)-RELATED"/>
    <property type="match status" value="1"/>
</dbReference>
<dbReference type="GO" id="GO:0008270">
    <property type="term" value="F:zinc ion binding"/>
    <property type="evidence" value="ECO:0007669"/>
    <property type="project" value="InterPro"/>
</dbReference>
<feature type="domain" description="Zn(2)-C6 fungal-type" evidence="6">
    <location>
        <begin position="20"/>
        <end position="52"/>
    </location>
</feature>
<gene>
    <name evidence="7" type="ORF">DFH07DRAFT_850519</name>
</gene>
<evidence type="ECO:0000256" key="2">
    <source>
        <dbReference type="ARBA" id="ARBA00022723"/>
    </source>
</evidence>
<evidence type="ECO:0000256" key="1">
    <source>
        <dbReference type="ARBA" id="ARBA00004123"/>
    </source>
</evidence>
<dbReference type="Pfam" id="PF00172">
    <property type="entry name" value="Zn_clus"/>
    <property type="match status" value="1"/>
</dbReference>
<keyword evidence="4" id="KW-0804">Transcription</keyword>
<dbReference type="AlphaFoldDB" id="A0AAD7HVG5"/>
<dbReference type="Gene3D" id="4.10.240.10">
    <property type="entry name" value="Zn(2)-C6 fungal-type DNA-binding domain"/>
    <property type="match status" value="1"/>
</dbReference>
<dbReference type="SMART" id="SM00066">
    <property type="entry name" value="GAL4"/>
    <property type="match status" value="1"/>
</dbReference>
<dbReference type="Proteomes" id="UP001215280">
    <property type="component" value="Unassembled WGS sequence"/>
</dbReference>
<dbReference type="InterPro" id="IPR050815">
    <property type="entry name" value="TF_fung"/>
</dbReference>
<proteinExistence type="predicted"/>
<evidence type="ECO:0000256" key="3">
    <source>
        <dbReference type="ARBA" id="ARBA00023015"/>
    </source>
</evidence>
<evidence type="ECO:0000313" key="7">
    <source>
        <dbReference type="EMBL" id="KAJ7729093.1"/>
    </source>
</evidence>